<dbReference type="Proteomes" id="UP000052258">
    <property type="component" value="Unassembled WGS sequence"/>
</dbReference>
<comment type="caution">
    <text evidence="1">The sequence shown here is derived from an EMBL/GenBank/DDBJ whole genome shotgun (WGS) entry which is preliminary data.</text>
</comment>
<keyword evidence="2" id="KW-1185">Reference proteome</keyword>
<evidence type="ECO:0000313" key="2">
    <source>
        <dbReference type="Proteomes" id="UP000052258"/>
    </source>
</evidence>
<gene>
    <name evidence="1" type="ORF">X560_1863</name>
</gene>
<dbReference type="AlphaFoldDB" id="A0A0J8G821"/>
<proteinExistence type="predicted"/>
<evidence type="ECO:0000313" key="1">
    <source>
        <dbReference type="EMBL" id="KMT58827.1"/>
    </source>
</evidence>
<dbReference type="EMBL" id="AZHO01000023">
    <property type="protein sequence ID" value="KMT58827.1"/>
    <property type="molecule type" value="Genomic_DNA"/>
</dbReference>
<protein>
    <submittedName>
        <fullName evidence="1">Uncharacterized protein</fullName>
    </submittedName>
</protein>
<organism evidence="1 2">
    <name type="scientific">Listeria fleischmannii 1991</name>
    <dbReference type="NCBI Taxonomy" id="1430899"/>
    <lineage>
        <taxon>Bacteria</taxon>
        <taxon>Bacillati</taxon>
        <taxon>Bacillota</taxon>
        <taxon>Bacilli</taxon>
        <taxon>Bacillales</taxon>
        <taxon>Listeriaceae</taxon>
        <taxon>Listeria</taxon>
    </lineage>
</organism>
<name>A0A0J8G821_9LIST</name>
<dbReference type="PATRIC" id="fig|1430899.3.peg.1903"/>
<accession>A0A0J8G821</accession>
<sequence length="74" mass="8322">MKKKSTLALIGAISGATAGVLSYVIYRQRTNDPFDSVNDIRKKYEEEDETEIEAENMVSEGAMSSVNYANKWQE</sequence>
<reference evidence="1 2" key="1">
    <citation type="journal article" date="2015" name="Genome Biol. Evol.">
        <title>Comparative Genomics of Listeria Sensu Lato: Genus-Wide Differences in Evolutionary Dynamics and the Progressive Gain of Complex, Potentially Pathogenicity-Related Traits through Lateral Gene Transfer.</title>
        <authorList>
            <person name="Chiara M."/>
            <person name="Caruso M."/>
            <person name="D'Erchia A.M."/>
            <person name="Manzari C."/>
            <person name="Fraccalvieri R."/>
            <person name="Goffredo E."/>
            <person name="Latorre L."/>
            <person name="Miccolupo A."/>
            <person name="Padalino I."/>
            <person name="Santagada G."/>
            <person name="Chiocco D."/>
            <person name="Pesole G."/>
            <person name="Horner D.S."/>
            <person name="Parisi A."/>
        </authorList>
    </citation>
    <scope>NUCLEOTIDE SEQUENCE [LARGE SCALE GENOMIC DNA]</scope>
    <source>
        <strain evidence="1 2">1991</strain>
    </source>
</reference>
<dbReference type="RefSeq" id="WP_007472159.1">
    <property type="nucleotide sequence ID" value="NZ_KQ130617.1"/>
</dbReference>